<sequence>MATAVLAVLFIYHHFLKPDDADRSKSSVDRIQQLRREYQQARREGSVPPYEEPDPRRRGHENEVHR</sequence>
<feature type="signal peptide" evidence="2">
    <location>
        <begin position="1"/>
        <end position="21"/>
    </location>
</feature>
<feature type="non-terminal residue" evidence="3">
    <location>
        <position position="66"/>
    </location>
</feature>
<gene>
    <name evidence="3" type="ORF">JOQ06_029839</name>
</gene>
<feature type="region of interest" description="Disordered" evidence="1">
    <location>
        <begin position="36"/>
        <end position="66"/>
    </location>
</feature>
<dbReference type="AlphaFoldDB" id="A0AAD6AXN1"/>
<feature type="compositionally biased region" description="Basic and acidic residues" evidence="1">
    <location>
        <begin position="36"/>
        <end position="45"/>
    </location>
</feature>
<dbReference type="Proteomes" id="UP001219934">
    <property type="component" value="Unassembled WGS sequence"/>
</dbReference>
<feature type="compositionally biased region" description="Basic and acidic residues" evidence="1">
    <location>
        <begin position="53"/>
        <end position="66"/>
    </location>
</feature>
<reference evidence="3" key="1">
    <citation type="submission" date="2022-11" db="EMBL/GenBank/DDBJ databases">
        <title>Chromosome-level genome of Pogonophryne albipinna.</title>
        <authorList>
            <person name="Jo E."/>
        </authorList>
    </citation>
    <scope>NUCLEOTIDE SEQUENCE</scope>
    <source>
        <strain evidence="3">SGF0006</strain>
        <tissue evidence="3">Muscle</tissue>
    </source>
</reference>
<keyword evidence="4" id="KW-1185">Reference proteome</keyword>
<name>A0AAD6AXN1_9TELE</name>
<comment type="caution">
    <text evidence="3">The sequence shown here is derived from an EMBL/GenBank/DDBJ whole genome shotgun (WGS) entry which is preliminary data.</text>
</comment>
<evidence type="ECO:0000313" key="3">
    <source>
        <dbReference type="EMBL" id="KAJ4933001.1"/>
    </source>
</evidence>
<keyword evidence="2" id="KW-0732">Signal</keyword>
<evidence type="ECO:0000256" key="1">
    <source>
        <dbReference type="SAM" id="MobiDB-lite"/>
    </source>
</evidence>
<dbReference type="EMBL" id="JAPTMU010000013">
    <property type="protein sequence ID" value="KAJ4933001.1"/>
    <property type="molecule type" value="Genomic_DNA"/>
</dbReference>
<organism evidence="3 4">
    <name type="scientific">Pogonophryne albipinna</name>
    <dbReference type="NCBI Taxonomy" id="1090488"/>
    <lineage>
        <taxon>Eukaryota</taxon>
        <taxon>Metazoa</taxon>
        <taxon>Chordata</taxon>
        <taxon>Craniata</taxon>
        <taxon>Vertebrata</taxon>
        <taxon>Euteleostomi</taxon>
        <taxon>Actinopterygii</taxon>
        <taxon>Neopterygii</taxon>
        <taxon>Teleostei</taxon>
        <taxon>Neoteleostei</taxon>
        <taxon>Acanthomorphata</taxon>
        <taxon>Eupercaria</taxon>
        <taxon>Perciformes</taxon>
        <taxon>Notothenioidei</taxon>
        <taxon>Pogonophryne</taxon>
    </lineage>
</organism>
<proteinExistence type="predicted"/>
<accession>A0AAD6AXN1</accession>
<feature type="chain" id="PRO_5042278619" evidence="2">
    <location>
        <begin position="22"/>
        <end position="66"/>
    </location>
</feature>
<protein>
    <submittedName>
        <fullName evidence="3">Uncharacterized protein</fullName>
    </submittedName>
</protein>
<evidence type="ECO:0000256" key="2">
    <source>
        <dbReference type="SAM" id="SignalP"/>
    </source>
</evidence>
<evidence type="ECO:0000313" key="4">
    <source>
        <dbReference type="Proteomes" id="UP001219934"/>
    </source>
</evidence>